<proteinExistence type="predicted"/>
<dbReference type="RefSeq" id="WP_179389970.1">
    <property type="nucleotide sequence ID" value="NZ_JACBYQ010000002.1"/>
</dbReference>
<comment type="caution">
    <text evidence="1">The sequence shown here is derived from an EMBL/GenBank/DDBJ whole genome shotgun (WGS) entry which is preliminary data.</text>
</comment>
<dbReference type="Proteomes" id="UP000521748">
    <property type="component" value="Unassembled WGS sequence"/>
</dbReference>
<protein>
    <submittedName>
        <fullName evidence="1">Uncharacterized protein</fullName>
    </submittedName>
</protein>
<keyword evidence="2" id="KW-1185">Reference proteome</keyword>
<gene>
    <name evidence="1" type="ORF">FHU41_002551</name>
</gene>
<accession>A0A7Y9LVE7</accession>
<dbReference type="AlphaFoldDB" id="A0A7Y9LVE7"/>
<organism evidence="1 2">
    <name type="scientific">Psychromicrobium silvestre</name>
    <dbReference type="NCBI Taxonomy" id="1645614"/>
    <lineage>
        <taxon>Bacteria</taxon>
        <taxon>Bacillati</taxon>
        <taxon>Actinomycetota</taxon>
        <taxon>Actinomycetes</taxon>
        <taxon>Micrococcales</taxon>
        <taxon>Micrococcaceae</taxon>
        <taxon>Psychromicrobium</taxon>
    </lineage>
</organism>
<reference evidence="1 2" key="1">
    <citation type="submission" date="2020-07" db="EMBL/GenBank/DDBJ databases">
        <title>Sequencing the genomes of 1000 actinobacteria strains.</title>
        <authorList>
            <person name="Klenk H.-P."/>
        </authorList>
    </citation>
    <scope>NUCLEOTIDE SEQUENCE [LARGE SCALE GENOMIC DNA]</scope>
    <source>
        <strain evidence="1 2">DSM 102047</strain>
    </source>
</reference>
<sequence length="124" mass="12078">MSAKTPNAPAAKTTTAANISSTVTRLGPPVLLCTAAAGTAGLEVSNDSVLTELDGVGVAELAVGELVFGALEVAELEVVAVVLGAAELTLGVLLGTLAGTLTALLGCGVFFFTGTGAFCCFCSG</sequence>
<evidence type="ECO:0000313" key="1">
    <source>
        <dbReference type="EMBL" id="NYE96301.1"/>
    </source>
</evidence>
<evidence type="ECO:0000313" key="2">
    <source>
        <dbReference type="Proteomes" id="UP000521748"/>
    </source>
</evidence>
<dbReference type="EMBL" id="JACBYQ010000002">
    <property type="protein sequence ID" value="NYE96301.1"/>
    <property type="molecule type" value="Genomic_DNA"/>
</dbReference>
<name>A0A7Y9LVE7_9MICC</name>